<proteinExistence type="predicted"/>
<evidence type="ECO:0000256" key="1">
    <source>
        <dbReference type="SAM" id="MobiDB-lite"/>
    </source>
</evidence>
<feature type="compositionally biased region" description="Basic and acidic residues" evidence="1">
    <location>
        <begin position="86"/>
        <end position="105"/>
    </location>
</feature>
<dbReference type="AlphaFoldDB" id="A0A7T8HLR0"/>
<keyword evidence="3" id="KW-1185">Reference proteome</keyword>
<feature type="compositionally biased region" description="Polar residues" evidence="1">
    <location>
        <begin position="106"/>
        <end position="117"/>
    </location>
</feature>
<organism evidence="2 3">
    <name type="scientific">Caligus rogercresseyi</name>
    <name type="common">Sea louse</name>
    <dbReference type="NCBI Taxonomy" id="217165"/>
    <lineage>
        <taxon>Eukaryota</taxon>
        <taxon>Metazoa</taxon>
        <taxon>Ecdysozoa</taxon>
        <taxon>Arthropoda</taxon>
        <taxon>Crustacea</taxon>
        <taxon>Multicrustacea</taxon>
        <taxon>Hexanauplia</taxon>
        <taxon>Copepoda</taxon>
        <taxon>Siphonostomatoida</taxon>
        <taxon>Caligidae</taxon>
        <taxon>Caligus</taxon>
    </lineage>
</organism>
<feature type="region of interest" description="Disordered" evidence="1">
    <location>
        <begin position="86"/>
        <end position="117"/>
    </location>
</feature>
<accession>A0A7T8HLR0</accession>
<sequence>MQQIQCFKRMKFGHIKTRCIKNRITKYADFENYFRKQLGLPTRIQGSTERNIVEEALRAEELEEEEEDESSHSLLPEVLVEENKCLRAEKNTEGAGEDSKEEAKDSNITQQPKLRAD</sequence>
<reference evidence="3" key="1">
    <citation type="submission" date="2021-01" db="EMBL/GenBank/DDBJ databases">
        <title>Caligus Genome Assembly.</title>
        <authorList>
            <person name="Gallardo-Escarate C."/>
        </authorList>
    </citation>
    <scope>NUCLEOTIDE SEQUENCE [LARGE SCALE GENOMIC DNA]</scope>
</reference>
<protein>
    <submittedName>
        <fullName evidence="2">Uncharacterized protein</fullName>
    </submittedName>
</protein>
<evidence type="ECO:0000313" key="2">
    <source>
        <dbReference type="EMBL" id="QQP51765.1"/>
    </source>
</evidence>
<evidence type="ECO:0000313" key="3">
    <source>
        <dbReference type="Proteomes" id="UP000595437"/>
    </source>
</evidence>
<dbReference type="Proteomes" id="UP000595437">
    <property type="component" value="Chromosome 8"/>
</dbReference>
<dbReference type="OrthoDB" id="10022108at2759"/>
<gene>
    <name evidence="2" type="ORF">FKW44_013211</name>
</gene>
<dbReference type="EMBL" id="CP045897">
    <property type="protein sequence ID" value="QQP51765.1"/>
    <property type="molecule type" value="Genomic_DNA"/>
</dbReference>
<name>A0A7T8HLR0_CALRO</name>